<organism evidence="1 2">
    <name type="scientific">Lates japonicus</name>
    <name type="common">Japanese lates</name>
    <dbReference type="NCBI Taxonomy" id="270547"/>
    <lineage>
        <taxon>Eukaryota</taxon>
        <taxon>Metazoa</taxon>
        <taxon>Chordata</taxon>
        <taxon>Craniata</taxon>
        <taxon>Vertebrata</taxon>
        <taxon>Euteleostomi</taxon>
        <taxon>Actinopterygii</taxon>
        <taxon>Neopterygii</taxon>
        <taxon>Teleostei</taxon>
        <taxon>Neoteleostei</taxon>
        <taxon>Acanthomorphata</taxon>
        <taxon>Carangaria</taxon>
        <taxon>Carangaria incertae sedis</taxon>
        <taxon>Centropomidae</taxon>
        <taxon>Lates</taxon>
    </lineage>
</organism>
<gene>
    <name evidence="1" type="ORF">AKAME5_001834500</name>
</gene>
<keyword evidence="2" id="KW-1185">Reference proteome</keyword>
<comment type="caution">
    <text evidence="1">The sequence shown here is derived from an EMBL/GenBank/DDBJ whole genome shotgun (WGS) entry which is preliminary data.</text>
</comment>
<dbReference type="EMBL" id="BRZM01000100">
    <property type="protein sequence ID" value="GLD66975.1"/>
    <property type="molecule type" value="Genomic_DNA"/>
</dbReference>
<evidence type="ECO:0000313" key="2">
    <source>
        <dbReference type="Proteomes" id="UP001279410"/>
    </source>
</evidence>
<proteinExistence type="predicted"/>
<dbReference type="Proteomes" id="UP001279410">
    <property type="component" value="Unassembled WGS sequence"/>
</dbReference>
<name>A0AAD3RGB5_LATJO</name>
<dbReference type="AlphaFoldDB" id="A0AAD3RGB5"/>
<reference evidence="1" key="1">
    <citation type="submission" date="2022-08" db="EMBL/GenBank/DDBJ databases">
        <title>Genome sequencing of akame (Lates japonicus).</title>
        <authorList>
            <person name="Hashiguchi Y."/>
            <person name="Takahashi H."/>
        </authorList>
    </citation>
    <scope>NUCLEOTIDE SEQUENCE</scope>
    <source>
        <strain evidence="1">Kochi</strain>
    </source>
</reference>
<protein>
    <submittedName>
        <fullName evidence="1">Uncharacterized protein</fullName>
    </submittedName>
</protein>
<sequence length="153" mass="16805">MRSHLLFQHSVITRVQVGRGGIPVQRVTLRQDQTRQGITLWREAAVDAAPQLGDNMKFTHLKVKSSDYGLQLHSTTYTAFEKTKATAMAVKVSGVMDGRAGIVTLLLDDGTMLDIEKTLWVPFDEELKKGPVSVNVTTLGKSIVEIGAKAEEL</sequence>
<accession>A0AAD3RGB5</accession>
<evidence type="ECO:0000313" key="1">
    <source>
        <dbReference type="EMBL" id="GLD66975.1"/>
    </source>
</evidence>